<feature type="transmembrane region" description="Helical" evidence="6">
    <location>
        <begin position="343"/>
        <end position="363"/>
    </location>
</feature>
<evidence type="ECO:0000256" key="3">
    <source>
        <dbReference type="ARBA" id="ARBA00022676"/>
    </source>
</evidence>
<dbReference type="RefSeq" id="WP_338392038.1">
    <property type="nucleotide sequence ID" value="NZ_AP025314.1"/>
</dbReference>
<feature type="transmembrane region" description="Helical" evidence="6">
    <location>
        <begin position="6"/>
        <end position="25"/>
    </location>
</feature>
<keyword evidence="6" id="KW-0812">Transmembrane</keyword>
<keyword evidence="5" id="KW-0460">Magnesium</keyword>
<reference evidence="8 9" key="1">
    <citation type="submission" date="2021-12" db="EMBL/GenBank/DDBJ databases">
        <title>Genome sequencing of bacteria with rrn-lacking chromosome and rrn-plasmid.</title>
        <authorList>
            <person name="Anda M."/>
            <person name="Iwasaki W."/>
        </authorList>
    </citation>
    <scope>NUCLEOTIDE SEQUENCE [LARGE SCALE GENOMIC DNA]</scope>
    <source>
        <strain evidence="8 9">DSM 100852</strain>
    </source>
</reference>
<dbReference type="SUPFAM" id="SSF53448">
    <property type="entry name" value="Nucleotide-diphospho-sugar transferases"/>
    <property type="match status" value="1"/>
</dbReference>
<evidence type="ECO:0000313" key="8">
    <source>
        <dbReference type="EMBL" id="BDD10485.1"/>
    </source>
</evidence>
<dbReference type="Pfam" id="PF00535">
    <property type="entry name" value="Glycos_transf_2"/>
    <property type="match status" value="1"/>
</dbReference>
<dbReference type="Gene3D" id="3.90.550.10">
    <property type="entry name" value="Spore Coat Polysaccharide Biosynthesis Protein SpsA, Chain A"/>
    <property type="match status" value="1"/>
</dbReference>
<name>A0AAU9DDF4_9BACT</name>
<dbReference type="KEGG" id="fax:FUAX_29170"/>
<evidence type="ECO:0000256" key="5">
    <source>
        <dbReference type="ARBA" id="ARBA00022842"/>
    </source>
</evidence>
<evidence type="ECO:0000256" key="1">
    <source>
        <dbReference type="ARBA" id="ARBA00001946"/>
    </source>
</evidence>
<feature type="domain" description="Glycosyltransferase 2-like" evidence="7">
    <location>
        <begin position="45"/>
        <end position="212"/>
    </location>
</feature>
<dbReference type="InterPro" id="IPR001173">
    <property type="entry name" value="Glyco_trans_2-like"/>
</dbReference>
<dbReference type="InterPro" id="IPR029044">
    <property type="entry name" value="Nucleotide-diphossugar_trans"/>
</dbReference>
<keyword evidence="9" id="KW-1185">Reference proteome</keyword>
<dbReference type="PANTHER" id="PTHR48090:SF10">
    <property type="entry name" value="GLUCOSYL-3-PHOSPHOGLYCERATE SYNTHASE"/>
    <property type="match status" value="1"/>
</dbReference>
<comment type="cofactor">
    <cofactor evidence="1">
        <name>Mg(2+)</name>
        <dbReference type="ChEBI" id="CHEBI:18420"/>
    </cofactor>
</comment>
<dbReference type="GO" id="GO:0016757">
    <property type="term" value="F:glycosyltransferase activity"/>
    <property type="evidence" value="ECO:0007669"/>
    <property type="project" value="UniProtKB-KW"/>
</dbReference>
<evidence type="ECO:0000256" key="4">
    <source>
        <dbReference type="ARBA" id="ARBA00022679"/>
    </source>
</evidence>
<evidence type="ECO:0000259" key="7">
    <source>
        <dbReference type="Pfam" id="PF00535"/>
    </source>
</evidence>
<proteinExistence type="inferred from homology"/>
<accession>A0AAU9DDF4</accession>
<keyword evidence="6" id="KW-0472">Membrane</keyword>
<evidence type="ECO:0000256" key="2">
    <source>
        <dbReference type="ARBA" id="ARBA00006739"/>
    </source>
</evidence>
<dbReference type="AlphaFoldDB" id="A0AAU9DDF4"/>
<gene>
    <name evidence="8" type="ORF">FUAX_29170</name>
</gene>
<feature type="transmembrane region" description="Helical" evidence="6">
    <location>
        <begin position="283"/>
        <end position="303"/>
    </location>
</feature>
<keyword evidence="6" id="KW-1133">Transmembrane helix</keyword>
<protein>
    <submittedName>
        <fullName evidence="8">Glycosyl transferase family 2</fullName>
    </submittedName>
</protein>
<dbReference type="InterPro" id="IPR050256">
    <property type="entry name" value="Glycosyltransferase_2"/>
</dbReference>
<evidence type="ECO:0000313" key="9">
    <source>
        <dbReference type="Proteomes" id="UP001348817"/>
    </source>
</evidence>
<feature type="transmembrane region" description="Helical" evidence="6">
    <location>
        <begin position="309"/>
        <end position="331"/>
    </location>
</feature>
<dbReference type="EMBL" id="AP025314">
    <property type="protein sequence ID" value="BDD10485.1"/>
    <property type="molecule type" value="Genomic_DNA"/>
</dbReference>
<dbReference type="PANTHER" id="PTHR48090">
    <property type="entry name" value="UNDECAPRENYL-PHOSPHATE 4-DEOXY-4-FORMAMIDO-L-ARABINOSE TRANSFERASE-RELATED"/>
    <property type="match status" value="1"/>
</dbReference>
<keyword evidence="4 8" id="KW-0808">Transferase</keyword>
<organism evidence="8 9">
    <name type="scientific">Fulvitalea axinellae</name>
    <dbReference type="NCBI Taxonomy" id="1182444"/>
    <lineage>
        <taxon>Bacteria</taxon>
        <taxon>Pseudomonadati</taxon>
        <taxon>Bacteroidota</taxon>
        <taxon>Cytophagia</taxon>
        <taxon>Cytophagales</taxon>
        <taxon>Persicobacteraceae</taxon>
        <taxon>Fulvitalea</taxon>
    </lineage>
</organism>
<comment type="similarity">
    <text evidence="2">Belongs to the glycosyltransferase 2 family.</text>
</comment>
<sequence length="370" mass="42034">MLIDIIFVFFLASAFIRLFYSLLFFTRNTVPEQPATKEAQSVPVSVIVCAHNELENLKELLPALYVQNHNDFEIIVADDRSTDGTGDWLRQEIPKSRGRLRSVRVDETPSHIDHKKFAVTMAVKAARHERMLFTDADCRPASENWVAGMASKFDKGVDFVIGYCQYQRRRGLLNALIRFETMMSGLLYLGFARAGNPYMAVGRNMAYRKSVFLANNGFGKLQGITGGDDDLLVNKLANRKNARVATGKDVAVLSVPKTTWRGFGRQKTRHLSVGKYYKTTDRIALGIFYLSIIIFWSSFITLLSATHELYWVAGGYSVVMLVTTAVWGMAAKRMPDDFRVWKIPVLDFLFPVYYILIGLRAFFSKKVQWS</sequence>
<keyword evidence="3" id="KW-0328">Glycosyltransferase</keyword>
<dbReference type="Proteomes" id="UP001348817">
    <property type="component" value="Chromosome"/>
</dbReference>
<evidence type="ECO:0000256" key="6">
    <source>
        <dbReference type="SAM" id="Phobius"/>
    </source>
</evidence>